<dbReference type="PANTHER" id="PTHR14596">
    <property type="entry name" value="ZINC FINGER PROTEIN"/>
    <property type="match status" value="1"/>
</dbReference>
<dbReference type="VEuPathDB" id="AmoebaDB:DICPUDRAFT_100146"/>
<feature type="compositionally biased region" description="Basic residues" evidence="1">
    <location>
        <begin position="1289"/>
        <end position="1298"/>
    </location>
</feature>
<sequence>MNNKDNNSNNNNNNNYNKNSQEIIHFLILENENFTKENKEEIINQIKNQWLNGDGTNNKCTPIEFIKCLNLEINKIQFSENNENKILFLLFILYELVNSYLSLHIIESQELLNYYYEKLSIDTNKSIAPPSTSALMGGTSIDLFILLSLLKFPSFKKQIFEILSHLIKESYNSKIDNSKNNNNNNDNNNNGFKEIFFQSINFLIVVLKMESNNSSIVFSDSFLELLNDVFLLFEVLQTDQIQQQQVQQQLLDTVSNNYLFKFSVDCLKFIYYKMNDQVWKLFLFKYYFQTYHLTNQFSLIHNIVYSCILDILNYSLNQNLNIEQSFQDENILNSTTELLKEIIYKLLIKQEREVEIDNDSFENLKSLSLIIQNYLVVDSIFEQVQNSIIKVNLLSTKYFNLASFFYINLFSQFDIINNSNNNILLSKKNQEVIIAQINNIISISIYIPSFHSYSIFQYILTILQKQKDSIKKNKSLNNNNSNNNNNLLKVYNQLLKHIYDKLKKSCFSEINNLESTAATTSTSLLLTQKPSSQSLITQKIDFIKIIKNIDLSIEPIHFYLIILFTLPPFKHPSQLICQSLVNDLSNIDSIVELLSKVSDTNDHNLSTIQNIIIRVLSPLYNYLINLYSFKDINKCINLSFSYITICEIFKTERSREINDNISNYNTLSLKTISTILVKFIENYLLYKESDMDDNYNNNDNNSTPSLNIVSYCLELLVLNFDKYLIINNNDNNNQNNKDIEELFETLLLLYHIISDRSDSNFIVLLKFNQILTCQLQLSKSPYPLVHSTYNSLEDDRLDNPVYIMKLALIVFYKLLDSSDPRKYSLKSWNYLNNNINSIKQLLIPVYNNSNIEELQIQNKSLNIILILYFLDRIESEKNKTLLVQYLGIIVLLLKLNNIKDIQNHSSLINNQPIVNKIFTTLSNIFNEPELKEEEKSTIFNIFEYINASIQSVALFDNDQQKEYYKIQKDLARDSLFEVSIKLLFNSTIQVNREKYEQLLVVENDKNAPSSVTTPSKSKSKSKSKSSLIPDTVIVLPPSKLLIDSIIVSIVSNFPNTITSQKSISSLNHLGETIYIHLFDYINLELLEKYIYLFVDIFFPLLNSFSQSPMVLDQLSISKSNLSPPASLREIFQLNHHNRIKTTLSENILDLTNNEIIKDLVLGDNNNETLDVFIKMICRTFYTTTYLLGDDHSYHLSKGFFEKLYDLMVTFRFIYLYLLGTIDQDEEIQLIENNNHEKMNTDYDNNNNNNDDNETDSINHHQDQLAKIKHQHQQHLLRQQQLRTPPPSNNKKKKKRKSSIAKSPQIQTNLNSINQQNRIRSRHPFIDSCLRTNQENVDSNNNTNNIDTYADLEDFIIVKKVIYFFGI</sequence>
<protein>
    <submittedName>
        <fullName evidence="2">Uncharacterized protein</fullName>
    </submittedName>
</protein>
<organism evidence="2 3">
    <name type="scientific">Dictyostelium purpureum</name>
    <name type="common">Slime mold</name>
    <dbReference type="NCBI Taxonomy" id="5786"/>
    <lineage>
        <taxon>Eukaryota</taxon>
        <taxon>Amoebozoa</taxon>
        <taxon>Evosea</taxon>
        <taxon>Eumycetozoa</taxon>
        <taxon>Dictyostelia</taxon>
        <taxon>Dictyosteliales</taxon>
        <taxon>Dictyosteliaceae</taxon>
        <taxon>Dictyostelium</taxon>
    </lineage>
</organism>
<dbReference type="OMA" id="YITICEI"/>
<name>F1A5Y0_DICPU</name>
<dbReference type="FunCoup" id="F1A5Y0">
    <property type="interactions" value="937"/>
</dbReference>
<accession>F1A5Y0</accession>
<evidence type="ECO:0000313" key="2">
    <source>
        <dbReference type="EMBL" id="EGC28401.1"/>
    </source>
</evidence>
<dbReference type="eggNOG" id="ENOG502RHPJ">
    <property type="taxonomic scope" value="Eukaryota"/>
</dbReference>
<dbReference type="GeneID" id="10511027"/>
<proteinExistence type="predicted"/>
<feature type="compositionally biased region" description="Basic and acidic residues" evidence="1">
    <location>
        <begin position="1256"/>
        <end position="1265"/>
    </location>
</feature>
<dbReference type="OrthoDB" id="10691404at2759"/>
<evidence type="ECO:0000256" key="1">
    <source>
        <dbReference type="SAM" id="MobiDB-lite"/>
    </source>
</evidence>
<dbReference type="RefSeq" id="XP_003295074.1">
    <property type="nucleotide sequence ID" value="XM_003295026.1"/>
</dbReference>
<dbReference type="Proteomes" id="UP000001064">
    <property type="component" value="Unassembled WGS sequence"/>
</dbReference>
<gene>
    <name evidence="2" type="ORF">DICPUDRAFT_100146</name>
</gene>
<dbReference type="EMBL" id="GL871649">
    <property type="protein sequence ID" value="EGC28401.1"/>
    <property type="molecule type" value="Genomic_DNA"/>
</dbReference>
<dbReference type="PANTHER" id="PTHR14596:SF72">
    <property type="entry name" value="ZINC FINGER PROTEIN MSN2-RELATED"/>
    <property type="match status" value="1"/>
</dbReference>
<keyword evidence="3" id="KW-1185">Reference proteome</keyword>
<dbReference type="InParanoid" id="F1A5Y0"/>
<evidence type="ECO:0000313" key="3">
    <source>
        <dbReference type="Proteomes" id="UP000001064"/>
    </source>
</evidence>
<dbReference type="KEGG" id="dpp:DICPUDRAFT_100146"/>
<reference evidence="3" key="1">
    <citation type="journal article" date="2011" name="Genome Biol.">
        <title>Comparative genomics of the social amoebae Dictyostelium discoideum and Dictyostelium purpureum.</title>
        <authorList>
            <consortium name="US DOE Joint Genome Institute (JGI-PGF)"/>
            <person name="Sucgang R."/>
            <person name="Kuo A."/>
            <person name="Tian X."/>
            <person name="Salerno W."/>
            <person name="Parikh A."/>
            <person name="Feasley C.L."/>
            <person name="Dalin E."/>
            <person name="Tu H."/>
            <person name="Huang E."/>
            <person name="Barry K."/>
            <person name="Lindquist E."/>
            <person name="Shapiro H."/>
            <person name="Bruce D."/>
            <person name="Schmutz J."/>
            <person name="Salamov A."/>
            <person name="Fey P."/>
            <person name="Gaudet P."/>
            <person name="Anjard C."/>
            <person name="Babu M.M."/>
            <person name="Basu S."/>
            <person name="Bushmanova Y."/>
            <person name="van der Wel H."/>
            <person name="Katoh-Kurasawa M."/>
            <person name="Dinh C."/>
            <person name="Coutinho P.M."/>
            <person name="Saito T."/>
            <person name="Elias M."/>
            <person name="Schaap P."/>
            <person name="Kay R.R."/>
            <person name="Henrissat B."/>
            <person name="Eichinger L."/>
            <person name="Rivero F."/>
            <person name="Putnam N.H."/>
            <person name="West C.M."/>
            <person name="Loomis W.F."/>
            <person name="Chisholm R.L."/>
            <person name="Shaulsky G."/>
            <person name="Strassmann J.E."/>
            <person name="Queller D.C."/>
            <person name="Kuspa A."/>
            <person name="Grigoriev I.V."/>
        </authorList>
    </citation>
    <scope>NUCLEOTIDE SEQUENCE [LARGE SCALE GENOMIC DNA]</scope>
    <source>
        <strain evidence="3">QSDP1</strain>
    </source>
</reference>
<feature type="region of interest" description="Disordered" evidence="1">
    <location>
        <begin position="1238"/>
        <end position="1303"/>
    </location>
</feature>